<dbReference type="EMBL" id="CADCXW020000001">
    <property type="protein sequence ID" value="CAD1530030.1"/>
    <property type="molecule type" value="Genomic_DNA"/>
</dbReference>
<protein>
    <submittedName>
        <fullName evidence="1">Uncharacterized protein</fullName>
    </submittedName>
</protein>
<sequence>MVYKGAGIAHTAELNLINVIDQHLAIQDAKPPWGHVIVSATLPSVQICRRVDSGRSKFQGSIREKIKKNMINLI</sequence>
<dbReference type="AlphaFoldDB" id="A0A6V7HWZ8"/>
<proteinExistence type="predicted"/>
<gene>
    <name evidence="1" type="ORF">BBRV_LOCUS5432</name>
</gene>
<reference evidence="1" key="1">
    <citation type="submission" date="2020-07" db="EMBL/GenBank/DDBJ databases">
        <authorList>
            <person name="Ferguson B K."/>
        </authorList>
    </citation>
    <scope>NUCLEOTIDE SEQUENCE</scope>
    <source>
        <strain evidence="1">L06</strain>
    </source>
</reference>
<evidence type="ECO:0000313" key="1">
    <source>
        <dbReference type="EMBL" id="CAD1530030.1"/>
    </source>
</evidence>
<organism evidence="1">
    <name type="scientific">Bracon brevicornis</name>
    <dbReference type="NCBI Taxonomy" id="1563983"/>
    <lineage>
        <taxon>Eukaryota</taxon>
        <taxon>Metazoa</taxon>
        <taxon>Ecdysozoa</taxon>
        <taxon>Arthropoda</taxon>
        <taxon>Hexapoda</taxon>
        <taxon>Insecta</taxon>
        <taxon>Pterygota</taxon>
        <taxon>Neoptera</taxon>
        <taxon>Endopterygota</taxon>
        <taxon>Hymenoptera</taxon>
        <taxon>Apocrita</taxon>
        <taxon>Ichneumonoidea</taxon>
        <taxon>Braconidae</taxon>
        <taxon>Braconinae</taxon>
        <taxon>Bracon</taxon>
    </lineage>
</organism>
<accession>A0A6V7HWZ8</accession>
<name>A0A6V7HWZ8_9HYME</name>